<comment type="subcellular location">
    <subcellularLocation>
        <location evidence="9">Cytoplasm</location>
    </subcellularLocation>
</comment>
<dbReference type="Proteomes" id="UP001177120">
    <property type="component" value="Unassembled WGS sequence"/>
</dbReference>
<evidence type="ECO:0000256" key="10">
    <source>
        <dbReference type="RuleBase" id="RU003657"/>
    </source>
</evidence>
<dbReference type="HAMAP" id="MF_01013">
    <property type="entry name" value="HisF"/>
    <property type="match status" value="1"/>
</dbReference>
<feature type="active site" evidence="9">
    <location>
        <position position="11"/>
    </location>
</feature>
<dbReference type="Gene3D" id="3.20.20.70">
    <property type="entry name" value="Aldolase class I"/>
    <property type="match status" value="1"/>
</dbReference>
<evidence type="ECO:0000256" key="5">
    <source>
        <dbReference type="ARBA" id="ARBA00023102"/>
    </source>
</evidence>
<keyword evidence="12" id="KW-1185">Reference proteome</keyword>
<evidence type="ECO:0000256" key="7">
    <source>
        <dbReference type="ARBA" id="ARBA00025475"/>
    </source>
</evidence>
<dbReference type="EC" id="4.3.2.10" evidence="9"/>
<keyword evidence="9" id="KW-0963">Cytoplasm</keyword>
<gene>
    <name evidence="9 11" type="primary">hisF</name>
    <name evidence="11" type="ORF">JQC72_00010</name>
</gene>
<evidence type="ECO:0000313" key="12">
    <source>
        <dbReference type="Proteomes" id="UP001177120"/>
    </source>
</evidence>
<keyword evidence="4 9" id="KW-0028">Amino-acid biosynthesis</keyword>
<evidence type="ECO:0000256" key="2">
    <source>
        <dbReference type="ARBA" id="ARBA00009667"/>
    </source>
</evidence>
<dbReference type="NCBIfam" id="TIGR00735">
    <property type="entry name" value="hisF"/>
    <property type="match status" value="1"/>
</dbReference>
<dbReference type="RefSeq" id="WP_205492069.1">
    <property type="nucleotide sequence ID" value="NZ_JAFHAP010000001.1"/>
</dbReference>
<comment type="catalytic activity">
    <reaction evidence="8 9">
        <text>5-[(5-phospho-1-deoxy-D-ribulos-1-ylimino)methylamino]-1-(5-phospho-beta-D-ribosyl)imidazole-4-carboxamide + L-glutamine = D-erythro-1-(imidazol-4-yl)glycerol 3-phosphate + 5-amino-1-(5-phospho-beta-D-ribosyl)imidazole-4-carboxamide + L-glutamate + H(+)</text>
        <dbReference type="Rhea" id="RHEA:24793"/>
        <dbReference type="ChEBI" id="CHEBI:15378"/>
        <dbReference type="ChEBI" id="CHEBI:29985"/>
        <dbReference type="ChEBI" id="CHEBI:58278"/>
        <dbReference type="ChEBI" id="CHEBI:58359"/>
        <dbReference type="ChEBI" id="CHEBI:58475"/>
        <dbReference type="ChEBI" id="CHEBI:58525"/>
        <dbReference type="EC" id="4.3.2.10"/>
    </reaction>
</comment>
<evidence type="ECO:0000256" key="6">
    <source>
        <dbReference type="ARBA" id="ARBA00023239"/>
    </source>
</evidence>
<dbReference type="InterPro" id="IPR050064">
    <property type="entry name" value="IGPS_HisA/HisF"/>
</dbReference>
<dbReference type="InterPro" id="IPR006062">
    <property type="entry name" value="His_biosynth"/>
</dbReference>
<comment type="pathway">
    <text evidence="1 9">Amino-acid biosynthesis; L-histidine biosynthesis; L-histidine from 5-phospho-alpha-D-ribose 1-diphosphate: step 5/9.</text>
</comment>
<dbReference type="SUPFAM" id="SSF51366">
    <property type="entry name" value="Ribulose-phoshate binding barrel"/>
    <property type="match status" value="1"/>
</dbReference>
<comment type="function">
    <text evidence="7 9">IGPS catalyzes the conversion of PRFAR and glutamine to IGP, AICAR and glutamate. The HisF subunit catalyzes the cyclization activity that produces IGP and AICAR from PRFAR using the ammonia provided by the HisH subunit.</text>
</comment>
<protein>
    <recommendedName>
        <fullName evidence="9">Imidazole glycerol phosphate synthase subunit HisF</fullName>
        <ecNumber evidence="9">4.3.2.10</ecNumber>
    </recommendedName>
    <alternativeName>
        <fullName evidence="9">IGP synthase cyclase subunit</fullName>
    </alternativeName>
    <alternativeName>
        <fullName evidence="9">IGP synthase subunit HisF</fullName>
    </alternativeName>
    <alternativeName>
        <fullName evidence="9">ImGP synthase subunit HisF</fullName>
        <shortName evidence="9">IGPS subunit HisF</shortName>
    </alternativeName>
</protein>
<evidence type="ECO:0000256" key="8">
    <source>
        <dbReference type="ARBA" id="ARBA00047838"/>
    </source>
</evidence>
<proteinExistence type="inferred from homology"/>
<dbReference type="EMBL" id="JAFHAP010000001">
    <property type="protein sequence ID" value="MBN2907903.1"/>
    <property type="molecule type" value="Genomic_DNA"/>
</dbReference>
<keyword evidence="6 9" id="KW-0456">Lyase</keyword>
<dbReference type="GO" id="GO:0016829">
    <property type="term" value="F:lyase activity"/>
    <property type="evidence" value="ECO:0007669"/>
    <property type="project" value="UniProtKB-KW"/>
</dbReference>
<evidence type="ECO:0000313" key="11">
    <source>
        <dbReference type="EMBL" id="MBN2907903.1"/>
    </source>
</evidence>
<dbReference type="InterPro" id="IPR013785">
    <property type="entry name" value="Aldolase_TIM"/>
</dbReference>
<evidence type="ECO:0000256" key="1">
    <source>
        <dbReference type="ARBA" id="ARBA00005091"/>
    </source>
</evidence>
<dbReference type="CDD" id="cd04731">
    <property type="entry name" value="HisF"/>
    <property type="match status" value="1"/>
</dbReference>
<evidence type="ECO:0000256" key="4">
    <source>
        <dbReference type="ARBA" id="ARBA00022605"/>
    </source>
</evidence>
<comment type="caution">
    <text evidence="11">The sequence shown here is derived from an EMBL/GenBank/DDBJ whole genome shotgun (WGS) entry which is preliminary data.</text>
</comment>
<feature type="active site" evidence="9">
    <location>
        <position position="130"/>
    </location>
</feature>
<dbReference type="PANTHER" id="PTHR21235:SF2">
    <property type="entry name" value="IMIDAZOLE GLYCEROL PHOSPHATE SYNTHASE HISHF"/>
    <property type="match status" value="1"/>
</dbReference>
<accession>A0ABS2WE97</accession>
<comment type="similarity">
    <text evidence="2 9 10">Belongs to the HisA/HisF family.</text>
</comment>
<dbReference type="InterPro" id="IPR011060">
    <property type="entry name" value="RibuloseP-bd_barrel"/>
</dbReference>
<dbReference type="Pfam" id="PF00977">
    <property type="entry name" value="His_biosynth"/>
    <property type="match status" value="1"/>
</dbReference>
<keyword evidence="5 9" id="KW-0368">Histidine biosynthesis</keyword>
<evidence type="ECO:0000256" key="9">
    <source>
        <dbReference type="HAMAP-Rule" id="MF_01013"/>
    </source>
</evidence>
<sequence>MITKRIIPCLDVKDGRVVKGVSFQQLRDAGDPVELARLYDREGADELVFLDISASHEGRKTMVDVVQSAAAQLTIPFTVGGGIGSVEDMFQLLRAGADKVSINTSAILNPRLIEDGARRFGSQCIVVAIDAKYDPERGDWFVYTHGGRRETGKRAVEWAKEAVDRGAGEILLTSMDQDGQKDGYDLALTRAVAEAVRVPVIASGGAGEARHFYEAFEEAGADAALAASIFHYQELSIEEVKRYLADKGVNVRWTVKST</sequence>
<evidence type="ECO:0000256" key="3">
    <source>
        <dbReference type="ARBA" id="ARBA00011152"/>
    </source>
</evidence>
<dbReference type="InterPro" id="IPR004651">
    <property type="entry name" value="HisF"/>
</dbReference>
<comment type="subunit">
    <text evidence="3 9">Heterodimer of HisH and HisF.</text>
</comment>
<reference evidence="11" key="1">
    <citation type="journal article" date="2024" name="Int. J. Syst. Evol. Microbiol.">
        <title>Polycladomyces zharkentensis sp. nov., a novel thermophilic cellulose- and starch-degrading member of the Bacillota from a geothermal aquifer in Kazakhstan.</title>
        <authorList>
            <person name="Mashzhan A."/>
            <person name="Kistaubayeva A."/>
            <person name="Javier-Lopez R."/>
            <person name="Bissenova U."/>
            <person name="Bissenbay A."/>
            <person name="Birkeland N.K."/>
        </authorList>
    </citation>
    <scope>NUCLEOTIDE SEQUENCE</scope>
    <source>
        <strain evidence="11">ZKZ2T</strain>
    </source>
</reference>
<name>A0ABS2WE97_9BACL</name>
<organism evidence="11 12">
    <name type="scientific">Polycladomyces zharkentensis</name>
    <dbReference type="NCBI Taxonomy" id="2807616"/>
    <lineage>
        <taxon>Bacteria</taxon>
        <taxon>Bacillati</taxon>
        <taxon>Bacillota</taxon>
        <taxon>Bacilli</taxon>
        <taxon>Bacillales</taxon>
        <taxon>Thermoactinomycetaceae</taxon>
        <taxon>Polycladomyces</taxon>
    </lineage>
</organism>
<dbReference type="PANTHER" id="PTHR21235">
    <property type="entry name" value="IMIDAZOLE GLYCEROL PHOSPHATE SYNTHASE SUBUNIT HISF/H IGP SYNTHASE SUBUNIT HISF/H"/>
    <property type="match status" value="1"/>
</dbReference>